<dbReference type="PRINTS" id="PR00838">
    <property type="entry name" value="V5ALLERGEN"/>
</dbReference>
<keyword evidence="2" id="KW-0964">Secreted</keyword>
<evidence type="ECO:0000259" key="3">
    <source>
        <dbReference type="SMART" id="SM00198"/>
    </source>
</evidence>
<evidence type="ECO:0000313" key="5">
    <source>
        <dbReference type="Proteomes" id="UP000292052"/>
    </source>
</evidence>
<dbReference type="InterPro" id="IPR001283">
    <property type="entry name" value="CRISP-related"/>
</dbReference>
<dbReference type="Pfam" id="PF00188">
    <property type="entry name" value="CAP"/>
    <property type="match status" value="1"/>
</dbReference>
<protein>
    <submittedName>
        <fullName evidence="4">Venom allergen 5-like</fullName>
    </submittedName>
</protein>
<dbReference type="InterPro" id="IPR018244">
    <property type="entry name" value="Allrgn_V5/Tpx1_CS"/>
</dbReference>
<feature type="domain" description="SCP" evidence="3">
    <location>
        <begin position="1"/>
        <end position="129"/>
    </location>
</feature>
<dbReference type="OrthoDB" id="43654at2759"/>
<dbReference type="CDD" id="cd05380">
    <property type="entry name" value="CAP_euk"/>
    <property type="match status" value="1"/>
</dbReference>
<dbReference type="AlphaFoldDB" id="A0A482VIV9"/>
<dbReference type="SUPFAM" id="SSF55797">
    <property type="entry name" value="PR-1-like"/>
    <property type="match status" value="1"/>
</dbReference>
<dbReference type="GO" id="GO:0005576">
    <property type="term" value="C:extracellular region"/>
    <property type="evidence" value="ECO:0007669"/>
    <property type="project" value="UniProtKB-SubCell"/>
</dbReference>
<evidence type="ECO:0000256" key="1">
    <source>
        <dbReference type="ARBA" id="ARBA00004613"/>
    </source>
</evidence>
<accession>A0A482VIV9</accession>
<dbReference type="EMBL" id="QDEB01096016">
    <property type="protein sequence ID" value="RZC32584.1"/>
    <property type="molecule type" value="Genomic_DNA"/>
</dbReference>
<dbReference type="PROSITE" id="PS01009">
    <property type="entry name" value="CRISP_1"/>
    <property type="match status" value="1"/>
</dbReference>
<dbReference type="InterPro" id="IPR002413">
    <property type="entry name" value="V5_allergen-like"/>
</dbReference>
<dbReference type="InterPro" id="IPR035940">
    <property type="entry name" value="CAP_sf"/>
</dbReference>
<organism evidence="4 5">
    <name type="scientific">Asbolus verrucosus</name>
    <name type="common">Desert ironclad beetle</name>
    <dbReference type="NCBI Taxonomy" id="1661398"/>
    <lineage>
        <taxon>Eukaryota</taxon>
        <taxon>Metazoa</taxon>
        <taxon>Ecdysozoa</taxon>
        <taxon>Arthropoda</taxon>
        <taxon>Hexapoda</taxon>
        <taxon>Insecta</taxon>
        <taxon>Pterygota</taxon>
        <taxon>Neoptera</taxon>
        <taxon>Endopterygota</taxon>
        <taxon>Coleoptera</taxon>
        <taxon>Polyphaga</taxon>
        <taxon>Cucujiformia</taxon>
        <taxon>Tenebrionidae</taxon>
        <taxon>Pimeliinae</taxon>
        <taxon>Asbolus</taxon>
    </lineage>
</organism>
<sequence length="173" mass="19569">MRQAVALGRITSQPPAANMVEMKWDEELAVRAQQFLVGQNMASSWGSEGPSSYYETKPDFIADAISKWFNEEKKFHYGRITRGTVGHYTQIVWAETNLVGCGYAYYLDPVGGYTKNYVCNYGPSGNVQGELPYEKGYTNCRQYGLTESKSYTGLCVASTKGQQFEWLHFLNYN</sequence>
<feature type="non-terminal residue" evidence="4">
    <location>
        <position position="173"/>
    </location>
</feature>
<gene>
    <name evidence="4" type="ORF">BDFB_010427</name>
</gene>
<dbReference type="InterPro" id="IPR014044">
    <property type="entry name" value="CAP_dom"/>
</dbReference>
<comment type="caution">
    <text evidence="4">The sequence shown here is derived from an EMBL/GenBank/DDBJ whole genome shotgun (WGS) entry which is preliminary data.</text>
</comment>
<evidence type="ECO:0000313" key="4">
    <source>
        <dbReference type="EMBL" id="RZC32584.1"/>
    </source>
</evidence>
<dbReference type="Gene3D" id="3.40.33.10">
    <property type="entry name" value="CAP"/>
    <property type="match status" value="1"/>
</dbReference>
<proteinExistence type="predicted"/>
<dbReference type="PANTHER" id="PTHR10334">
    <property type="entry name" value="CYSTEINE-RICH SECRETORY PROTEIN-RELATED"/>
    <property type="match status" value="1"/>
</dbReference>
<comment type="subcellular location">
    <subcellularLocation>
        <location evidence="1">Secreted</location>
    </subcellularLocation>
</comment>
<name>A0A482VIV9_ASBVE</name>
<dbReference type="PRINTS" id="PR00837">
    <property type="entry name" value="V5TPXLIKE"/>
</dbReference>
<evidence type="ECO:0000256" key="2">
    <source>
        <dbReference type="ARBA" id="ARBA00022525"/>
    </source>
</evidence>
<keyword evidence="5" id="KW-1185">Reference proteome</keyword>
<reference evidence="4 5" key="1">
    <citation type="submission" date="2017-03" db="EMBL/GenBank/DDBJ databases">
        <title>Genome of the blue death feigning beetle - Asbolus verrucosus.</title>
        <authorList>
            <person name="Rider S.D."/>
        </authorList>
    </citation>
    <scope>NUCLEOTIDE SEQUENCE [LARGE SCALE GENOMIC DNA]</scope>
    <source>
        <strain evidence="4">Butters</strain>
        <tissue evidence="4">Head and leg muscle</tissue>
    </source>
</reference>
<dbReference type="Proteomes" id="UP000292052">
    <property type="component" value="Unassembled WGS sequence"/>
</dbReference>
<dbReference type="SMART" id="SM00198">
    <property type="entry name" value="SCP"/>
    <property type="match status" value="1"/>
</dbReference>